<name>A0A0K2UXV6_LEPSM</name>
<reference evidence="1" key="1">
    <citation type="submission" date="2014-05" db="EMBL/GenBank/DDBJ databases">
        <authorList>
            <person name="Chronopoulou M."/>
        </authorList>
    </citation>
    <scope>NUCLEOTIDE SEQUENCE</scope>
    <source>
        <tissue evidence="1">Whole organism</tissue>
    </source>
</reference>
<sequence length="81" mass="9428">CTKLALEKSLSLEALLGRIVFILRKTFLILSFLRQYRINVTSLIRQAWVDFLLKSVIPPWSCNIKATGSCFRLQCWVGHRF</sequence>
<protein>
    <submittedName>
        <fullName evidence="1">Uncharacterized protein</fullName>
    </submittedName>
</protein>
<proteinExistence type="predicted"/>
<feature type="non-terminal residue" evidence="1">
    <location>
        <position position="1"/>
    </location>
</feature>
<accession>A0A0K2UXV6</accession>
<organism evidence="1">
    <name type="scientific">Lepeophtheirus salmonis</name>
    <name type="common">Salmon louse</name>
    <name type="synonym">Caligus salmonis</name>
    <dbReference type="NCBI Taxonomy" id="72036"/>
    <lineage>
        <taxon>Eukaryota</taxon>
        <taxon>Metazoa</taxon>
        <taxon>Ecdysozoa</taxon>
        <taxon>Arthropoda</taxon>
        <taxon>Crustacea</taxon>
        <taxon>Multicrustacea</taxon>
        <taxon>Hexanauplia</taxon>
        <taxon>Copepoda</taxon>
        <taxon>Siphonostomatoida</taxon>
        <taxon>Caligidae</taxon>
        <taxon>Lepeophtheirus</taxon>
    </lineage>
</organism>
<dbReference type="AlphaFoldDB" id="A0A0K2UXV6"/>
<dbReference type="EMBL" id="HACA01025742">
    <property type="protein sequence ID" value="CDW43103.1"/>
    <property type="molecule type" value="Transcribed_RNA"/>
</dbReference>
<evidence type="ECO:0000313" key="1">
    <source>
        <dbReference type="EMBL" id="CDW43103.1"/>
    </source>
</evidence>